<evidence type="ECO:0000313" key="1">
    <source>
        <dbReference type="EMBL" id="KAL3806771.1"/>
    </source>
</evidence>
<dbReference type="AlphaFoldDB" id="A0ABD3R9M9"/>
<keyword evidence="2" id="KW-1185">Reference proteome</keyword>
<organism evidence="1 2">
    <name type="scientific">Cyclostephanos tholiformis</name>
    <dbReference type="NCBI Taxonomy" id="382380"/>
    <lineage>
        <taxon>Eukaryota</taxon>
        <taxon>Sar</taxon>
        <taxon>Stramenopiles</taxon>
        <taxon>Ochrophyta</taxon>
        <taxon>Bacillariophyta</taxon>
        <taxon>Coscinodiscophyceae</taxon>
        <taxon>Thalassiosirophycidae</taxon>
        <taxon>Stephanodiscales</taxon>
        <taxon>Stephanodiscaceae</taxon>
        <taxon>Cyclostephanos</taxon>
    </lineage>
</organism>
<reference evidence="1 2" key="1">
    <citation type="submission" date="2024-10" db="EMBL/GenBank/DDBJ databases">
        <title>Updated reference genomes for cyclostephanoid diatoms.</title>
        <authorList>
            <person name="Roberts W.R."/>
            <person name="Alverson A.J."/>
        </authorList>
    </citation>
    <scope>NUCLEOTIDE SEQUENCE [LARGE SCALE GENOMIC DNA]</scope>
    <source>
        <strain evidence="1 2">AJA228-03</strain>
    </source>
</reference>
<proteinExistence type="predicted"/>
<accession>A0ABD3R9M9</accession>
<dbReference type="EMBL" id="JALLPB020000736">
    <property type="protein sequence ID" value="KAL3806771.1"/>
    <property type="molecule type" value="Genomic_DNA"/>
</dbReference>
<name>A0ABD3R9M9_9STRA</name>
<dbReference type="Proteomes" id="UP001530377">
    <property type="component" value="Unassembled WGS sequence"/>
</dbReference>
<gene>
    <name evidence="1" type="ORF">ACHAXA_000078</name>
</gene>
<protein>
    <submittedName>
        <fullName evidence="1">Uncharacterized protein</fullName>
    </submittedName>
</protein>
<comment type="caution">
    <text evidence="1">The sequence shown here is derived from an EMBL/GenBank/DDBJ whole genome shotgun (WGS) entry which is preliminary data.</text>
</comment>
<sequence>MSSKQPQSPTTSSLPPSPLIWFLLLDFETGKPYKNSTVSSIERSTINIPVLDQFRKLVHRENSNKLASVDASDLLVYKNKAAFDKRNNAAEDEGKEEALDPTQSVDGLGSKEDMLVVVVPSPRSSSLTSTDLCQIKEPNHKRKQRWIKLNEILDRSAKKSKANGSTAYSYITWSQVKSVFAPINYVQAQRPMDEAQLDFLAQYLSYTTKCFGTISDGKEAKRLHFIAPVLVCVCFLLQGDVKIVAEEDLVGNLVKAHGHFEFMLMRGTKAVCIVEAKKDDIEQGMTQDLVGCEVAAEVGGLDVVYGIVTNYVQWTFFCSRNDKVEIDECSLDISSNGPGRESLKKIAEKIYSMLADEVTQTD</sequence>
<evidence type="ECO:0000313" key="2">
    <source>
        <dbReference type="Proteomes" id="UP001530377"/>
    </source>
</evidence>